<accession>A0A1D7QK12</accession>
<sequence length="106" mass="12456">MCKTRVLSTKGDTVISSCLGCQMYYLWHNNLLLNFTSEAFESFREVVNSLPFHKNSLPFPDDEERIILHTPNDDICFAFCYEEFETFKQAIDEAMYMNEVYVLMSK</sequence>
<keyword evidence="2" id="KW-1185">Reference proteome</keyword>
<dbReference type="Pfam" id="PF20391">
    <property type="entry name" value="DUF6686"/>
    <property type="match status" value="1"/>
</dbReference>
<dbReference type="KEGG" id="psty:BFS30_18715"/>
<evidence type="ECO:0000313" key="1">
    <source>
        <dbReference type="EMBL" id="AOM79022.1"/>
    </source>
</evidence>
<reference evidence="1 2" key="1">
    <citation type="submission" date="2016-08" db="EMBL/GenBank/DDBJ databases">
        <authorList>
            <person name="Seilhamer J.J."/>
        </authorList>
    </citation>
    <scope>NUCLEOTIDE SEQUENCE [LARGE SCALE GENOMIC DNA]</scope>
    <source>
        <strain evidence="1 2">DX4</strain>
    </source>
</reference>
<dbReference type="RefSeq" id="WP_069380685.1">
    <property type="nucleotide sequence ID" value="NZ_CP017141.1"/>
</dbReference>
<proteinExistence type="predicted"/>
<dbReference type="AlphaFoldDB" id="A0A1D7QK12"/>
<protein>
    <submittedName>
        <fullName evidence="1">Uncharacterized protein</fullName>
    </submittedName>
</protein>
<dbReference type="EMBL" id="CP017141">
    <property type="protein sequence ID" value="AOM79022.1"/>
    <property type="molecule type" value="Genomic_DNA"/>
</dbReference>
<gene>
    <name evidence="1" type="ORF">BFS30_18715</name>
</gene>
<organism evidence="1 2">
    <name type="scientific">Pedobacter steynii</name>
    <dbReference type="NCBI Taxonomy" id="430522"/>
    <lineage>
        <taxon>Bacteria</taxon>
        <taxon>Pseudomonadati</taxon>
        <taxon>Bacteroidota</taxon>
        <taxon>Sphingobacteriia</taxon>
        <taxon>Sphingobacteriales</taxon>
        <taxon>Sphingobacteriaceae</taxon>
        <taxon>Pedobacter</taxon>
    </lineage>
</organism>
<evidence type="ECO:0000313" key="2">
    <source>
        <dbReference type="Proteomes" id="UP000094313"/>
    </source>
</evidence>
<dbReference type="InterPro" id="IPR046508">
    <property type="entry name" value="DUF6686"/>
</dbReference>
<dbReference type="Proteomes" id="UP000094313">
    <property type="component" value="Chromosome"/>
</dbReference>
<name>A0A1D7QK12_9SPHI</name>